<keyword evidence="2" id="KW-0812">Transmembrane</keyword>
<organism evidence="3 4">
    <name type="scientific">Rhizobium tropici</name>
    <dbReference type="NCBI Taxonomy" id="398"/>
    <lineage>
        <taxon>Bacteria</taxon>
        <taxon>Pseudomonadati</taxon>
        <taxon>Pseudomonadota</taxon>
        <taxon>Alphaproteobacteria</taxon>
        <taxon>Hyphomicrobiales</taxon>
        <taxon>Rhizobiaceae</taxon>
        <taxon>Rhizobium/Agrobacterium group</taxon>
        <taxon>Rhizobium</taxon>
    </lineage>
</organism>
<evidence type="ECO:0000256" key="2">
    <source>
        <dbReference type="SAM" id="Phobius"/>
    </source>
</evidence>
<evidence type="ECO:0000313" key="3">
    <source>
        <dbReference type="EMBL" id="RAX40954.1"/>
    </source>
</evidence>
<keyword evidence="2" id="KW-0472">Membrane</keyword>
<proteinExistence type="predicted"/>
<dbReference type="Proteomes" id="UP000251205">
    <property type="component" value="Unassembled WGS sequence"/>
</dbReference>
<feature type="region of interest" description="Disordered" evidence="1">
    <location>
        <begin position="1"/>
        <end position="38"/>
    </location>
</feature>
<evidence type="ECO:0000313" key="4">
    <source>
        <dbReference type="Proteomes" id="UP000251205"/>
    </source>
</evidence>
<feature type="compositionally biased region" description="Polar residues" evidence="1">
    <location>
        <begin position="25"/>
        <end position="38"/>
    </location>
</feature>
<feature type="transmembrane region" description="Helical" evidence="2">
    <location>
        <begin position="45"/>
        <end position="64"/>
    </location>
</feature>
<name>A0A329YFP4_RHITR</name>
<gene>
    <name evidence="3" type="ORF">DQ393_14205</name>
</gene>
<keyword evidence="2" id="KW-1133">Transmembrane helix</keyword>
<evidence type="ECO:0000256" key="1">
    <source>
        <dbReference type="SAM" id="MobiDB-lite"/>
    </source>
</evidence>
<dbReference type="EMBL" id="QMKK01000035">
    <property type="protein sequence ID" value="RAX40954.1"/>
    <property type="molecule type" value="Genomic_DNA"/>
</dbReference>
<protein>
    <submittedName>
        <fullName evidence="3">Uncharacterized protein</fullName>
    </submittedName>
</protein>
<accession>A0A329YFP4</accession>
<comment type="caution">
    <text evidence="3">The sequence shown here is derived from an EMBL/GenBank/DDBJ whole genome shotgun (WGS) entry which is preliminary data.</text>
</comment>
<dbReference type="AlphaFoldDB" id="A0A329YFP4"/>
<sequence>MRLDTDRPDKRPISDHLCRRDRDNFTTPVHGQSQSQFNERQIPQAIASHAIIIAPNIITAILIFP</sequence>
<reference evidence="3 4" key="1">
    <citation type="submission" date="2018-06" db="EMBL/GenBank/DDBJ databases">
        <title>Whole Genome Sequence of an efficient microsymbiont, Rhizobium tropici.</title>
        <authorList>
            <person name="Srinivasan R."/>
            <person name="Singh H.V."/>
            <person name="Srivastava R."/>
            <person name="Kumari B."/>
            <person name="Radhakrishna A."/>
        </authorList>
    </citation>
    <scope>NUCLEOTIDE SEQUENCE [LARGE SCALE GENOMIC DNA]</scope>
    <source>
        <strain evidence="3 4">IGFRI Rhizo-19</strain>
    </source>
</reference>
<feature type="compositionally biased region" description="Basic and acidic residues" evidence="1">
    <location>
        <begin position="1"/>
        <end position="24"/>
    </location>
</feature>